<evidence type="ECO:0000256" key="1">
    <source>
        <dbReference type="ARBA" id="ARBA00004141"/>
    </source>
</evidence>
<evidence type="ECO:0000256" key="10">
    <source>
        <dbReference type="ARBA" id="ARBA00023201"/>
    </source>
</evidence>
<feature type="non-terminal residue" evidence="13">
    <location>
        <position position="463"/>
    </location>
</feature>
<name>A0A1E4TBG5_9ASCO</name>
<feature type="transmembrane region" description="Helical" evidence="11">
    <location>
        <begin position="102"/>
        <end position="124"/>
    </location>
</feature>
<feature type="transmembrane region" description="Helical" evidence="11">
    <location>
        <begin position="362"/>
        <end position="384"/>
    </location>
</feature>
<feature type="transmembrane region" description="Helical" evidence="11">
    <location>
        <begin position="71"/>
        <end position="90"/>
    </location>
</feature>
<dbReference type="AlphaFoldDB" id="A0A1E4TBG5"/>
<organism evidence="13 14">
    <name type="scientific">Tortispora caseinolytica NRRL Y-17796</name>
    <dbReference type="NCBI Taxonomy" id="767744"/>
    <lineage>
        <taxon>Eukaryota</taxon>
        <taxon>Fungi</taxon>
        <taxon>Dikarya</taxon>
        <taxon>Ascomycota</taxon>
        <taxon>Saccharomycotina</taxon>
        <taxon>Trigonopsidomycetes</taxon>
        <taxon>Trigonopsidales</taxon>
        <taxon>Trigonopsidaceae</taxon>
        <taxon>Tortispora</taxon>
    </lineage>
</organism>
<evidence type="ECO:0000256" key="5">
    <source>
        <dbReference type="ARBA" id="ARBA00022692"/>
    </source>
</evidence>
<dbReference type="FunFam" id="1.20.1530.20:FF:000015">
    <property type="entry name" value="Na(+)/H(+) antiporter 2"/>
    <property type="match status" value="1"/>
</dbReference>
<sequence>MVWDQLWINTPHVAYALLGGFIVLFSLFSLFIKERLYIGEATVAGIFGVIIGPHCLNWFNPNDWGNTDFITLELSRIVLVVQILAVAVELPPRYMLKHWFSVFVLLVPVMATGWIVCSLLFWGLMPTLTWVEALLCGACITATDPVLASAVVGKGKFARRVPGHLRNLLSAESGCNDGMAYPFAFVAIYIIQSPDNSAVAFKDWICLCVLYECVFGCFLGACIGWSSRHVIKFAERHNFIDRESFLVYYFVLAVFCAGIGTILGVDDLLVAFSCGTAFSWDGWFARKTEESHVSNVIDLLLNLTYFVYFGAIVPWQSFQAPEWGIYSWRLAVIAILVILLRRIPAMLAAKPFIRDIRTWREAFFCGHFGPIGVGAVFMSLIALAEIEHDDPTPLATLPPPGSDHYNVIVVIWPIVTFMIVASIVIHGSSIAVFTLGKRINTMAITISNTTGNTGPSWLNRLPG</sequence>
<keyword evidence="10" id="KW-0739">Sodium transport</keyword>
<keyword evidence="9 11" id="KW-0472">Membrane</keyword>
<keyword evidence="4" id="KW-0050">Antiport</keyword>
<dbReference type="GO" id="GO:0042391">
    <property type="term" value="P:regulation of membrane potential"/>
    <property type="evidence" value="ECO:0007669"/>
    <property type="project" value="InterPro"/>
</dbReference>
<keyword evidence="5 11" id="KW-0812">Transmembrane</keyword>
<dbReference type="EMBL" id="KV453843">
    <property type="protein sequence ID" value="ODV89105.1"/>
    <property type="molecule type" value="Genomic_DNA"/>
</dbReference>
<dbReference type="GO" id="GO:0036376">
    <property type="term" value="P:sodium ion export across plasma membrane"/>
    <property type="evidence" value="ECO:0007669"/>
    <property type="project" value="EnsemblFungi"/>
</dbReference>
<feature type="transmembrane region" description="Helical" evidence="11">
    <location>
        <begin position="38"/>
        <end position="59"/>
    </location>
</feature>
<dbReference type="InterPro" id="IPR006153">
    <property type="entry name" value="Cation/H_exchanger_TM"/>
</dbReference>
<dbReference type="GO" id="GO:0006970">
    <property type="term" value="P:response to osmotic stress"/>
    <property type="evidence" value="ECO:0007669"/>
    <property type="project" value="EnsemblFungi"/>
</dbReference>
<keyword evidence="3" id="KW-0813">Transport</keyword>
<feature type="transmembrane region" description="Helical" evidence="11">
    <location>
        <begin position="268"/>
        <end position="284"/>
    </location>
</feature>
<dbReference type="GO" id="GO:0015385">
    <property type="term" value="F:sodium:proton antiporter activity"/>
    <property type="evidence" value="ECO:0007669"/>
    <property type="project" value="EnsemblFungi"/>
</dbReference>
<feature type="transmembrane region" description="Helical" evidence="11">
    <location>
        <begin position="404"/>
        <end position="433"/>
    </location>
</feature>
<dbReference type="PANTHER" id="PTHR31382">
    <property type="entry name" value="NA(+)/H(+) ANTIPORTER"/>
    <property type="match status" value="1"/>
</dbReference>
<dbReference type="Gene3D" id="1.20.1530.20">
    <property type="match status" value="1"/>
</dbReference>
<evidence type="ECO:0000256" key="3">
    <source>
        <dbReference type="ARBA" id="ARBA00022448"/>
    </source>
</evidence>
<evidence type="ECO:0000259" key="12">
    <source>
        <dbReference type="Pfam" id="PF00999"/>
    </source>
</evidence>
<feature type="domain" description="Cation/H+ exchanger transmembrane" evidence="12">
    <location>
        <begin position="25"/>
        <end position="433"/>
    </location>
</feature>
<feature type="transmembrane region" description="Helical" evidence="11">
    <location>
        <begin position="12"/>
        <end position="31"/>
    </location>
</feature>
<evidence type="ECO:0000256" key="11">
    <source>
        <dbReference type="SAM" id="Phobius"/>
    </source>
</evidence>
<evidence type="ECO:0000256" key="7">
    <source>
        <dbReference type="ARBA" id="ARBA00023053"/>
    </source>
</evidence>
<evidence type="ECO:0000313" key="13">
    <source>
        <dbReference type="EMBL" id="ODV89105.1"/>
    </source>
</evidence>
<accession>A0A1E4TBG5</accession>
<evidence type="ECO:0000313" key="14">
    <source>
        <dbReference type="Proteomes" id="UP000095023"/>
    </source>
</evidence>
<evidence type="ECO:0000256" key="6">
    <source>
        <dbReference type="ARBA" id="ARBA00022989"/>
    </source>
</evidence>
<gene>
    <name evidence="13" type="ORF">CANCADRAFT_27467</name>
</gene>
<feature type="transmembrane region" description="Helical" evidence="11">
    <location>
        <begin position="296"/>
        <end position="317"/>
    </location>
</feature>
<proteinExistence type="inferred from homology"/>
<dbReference type="GO" id="GO:0097623">
    <property type="term" value="P:potassium ion export across plasma membrane"/>
    <property type="evidence" value="ECO:0007669"/>
    <property type="project" value="EnsemblFungi"/>
</dbReference>
<feature type="transmembrane region" description="Helical" evidence="11">
    <location>
        <begin position="204"/>
        <end position="225"/>
    </location>
</feature>
<keyword evidence="7" id="KW-0915">Sodium</keyword>
<evidence type="ECO:0000256" key="4">
    <source>
        <dbReference type="ARBA" id="ARBA00022449"/>
    </source>
</evidence>
<comment type="subcellular location">
    <subcellularLocation>
        <location evidence="1">Membrane</location>
        <topology evidence="1">Multi-pass membrane protein</topology>
    </subcellularLocation>
</comment>
<reference evidence="14" key="1">
    <citation type="submission" date="2016-02" db="EMBL/GenBank/DDBJ databases">
        <title>Comparative genomics of biotechnologically important yeasts.</title>
        <authorList>
            <consortium name="DOE Joint Genome Institute"/>
            <person name="Riley R."/>
            <person name="Haridas S."/>
            <person name="Wolfe K.H."/>
            <person name="Lopes M.R."/>
            <person name="Hittinger C.T."/>
            <person name="Goker M."/>
            <person name="Salamov A."/>
            <person name="Wisecaver J."/>
            <person name="Long T.M."/>
            <person name="Aerts A.L."/>
            <person name="Barry K."/>
            <person name="Choi C."/>
            <person name="Clum A."/>
            <person name="Coughlan A.Y."/>
            <person name="Deshpande S."/>
            <person name="Douglass A.P."/>
            <person name="Hanson S.J."/>
            <person name="Klenk H.-P."/>
            <person name="Labutti K."/>
            <person name="Lapidus A."/>
            <person name="Lindquist E."/>
            <person name="Lipzen A."/>
            <person name="Meier-Kolthoff J.P."/>
            <person name="Ohm R.A."/>
            <person name="Otillar R.P."/>
            <person name="Pangilinan J."/>
            <person name="Peng Y."/>
            <person name="Rokas A."/>
            <person name="Rosa C.A."/>
            <person name="Scheuner C."/>
            <person name="Sibirny A.A."/>
            <person name="Slot J.C."/>
            <person name="Stielow J.B."/>
            <person name="Sun H."/>
            <person name="Kurtzman C.P."/>
            <person name="Blackwell M."/>
            <person name="Jeffries T.W."/>
            <person name="Grigoriev I.V."/>
        </authorList>
    </citation>
    <scope>NUCLEOTIDE SEQUENCE [LARGE SCALE GENOMIC DNA]</scope>
    <source>
        <strain evidence="14">NRRL Y-17796</strain>
    </source>
</reference>
<comment type="similarity">
    <text evidence="2">Belongs to the fungal Na(+)/H(+) exchanger family.</text>
</comment>
<dbReference type="PANTHER" id="PTHR31382:SF4">
    <property type="entry name" value="NA(+)_H(+) ANTIPORTER"/>
    <property type="match status" value="1"/>
</dbReference>
<dbReference type="GO" id="GO:0120029">
    <property type="term" value="P:proton export across plasma membrane"/>
    <property type="evidence" value="ECO:0007669"/>
    <property type="project" value="InterPro"/>
</dbReference>
<evidence type="ECO:0000256" key="8">
    <source>
        <dbReference type="ARBA" id="ARBA00023065"/>
    </source>
</evidence>
<keyword evidence="14" id="KW-1185">Reference proteome</keyword>
<dbReference type="Pfam" id="PF00999">
    <property type="entry name" value="Na_H_Exchanger"/>
    <property type="match status" value="1"/>
</dbReference>
<evidence type="ECO:0000256" key="9">
    <source>
        <dbReference type="ARBA" id="ARBA00023136"/>
    </source>
</evidence>
<dbReference type="Proteomes" id="UP000095023">
    <property type="component" value="Unassembled WGS sequence"/>
</dbReference>
<keyword evidence="6 11" id="KW-1133">Transmembrane helix</keyword>
<keyword evidence="8" id="KW-0406">Ion transport</keyword>
<protein>
    <recommendedName>
        <fullName evidence="12">Cation/H+ exchanger transmembrane domain-containing protein</fullName>
    </recommendedName>
</protein>
<dbReference type="OrthoDB" id="5327978at2759"/>
<dbReference type="GO" id="GO:0030007">
    <property type="term" value="P:intracellular potassium ion homeostasis"/>
    <property type="evidence" value="ECO:0007669"/>
    <property type="project" value="EnsemblFungi"/>
</dbReference>
<dbReference type="GO" id="GO:0045121">
    <property type="term" value="C:membrane raft"/>
    <property type="evidence" value="ECO:0007669"/>
    <property type="project" value="EnsemblFungi"/>
</dbReference>
<feature type="transmembrane region" description="Helical" evidence="11">
    <location>
        <begin position="245"/>
        <end position="262"/>
    </location>
</feature>
<dbReference type="GO" id="GO:0005886">
    <property type="term" value="C:plasma membrane"/>
    <property type="evidence" value="ECO:0007669"/>
    <property type="project" value="EnsemblFungi"/>
</dbReference>
<evidence type="ECO:0000256" key="2">
    <source>
        <dbReference type="ARBA" id="ARBA00005248"/>
    </source>
</evidence>
<dbReference type="InterPro" id="IPR004712">
    <property type="entry name" value="Na+/H+_antiporter_fungi"/>
</dbReference>
<dbReference type="InterPro" id="IPR038770">
    <property type="entry name" value="Na+/solute_symporter_sf"/>
</dbReference>
<feature type="transmembrane region" description="Helical" evidence="11">
    <location>
        <begin position="323"/>
        <end position="341"/>
    </location>
</feature>